<dbReference type="Proteomes" id="UP000217257">
    <property type="component" value="Chromosome"/>
</dbReference>
<feature type="compositionally biased region" description="Pro residues" evidence="1">
    <location>
        <begin position="1207"/>
        <end position="1226"/>
    </location>
</feature>
<protein>
    <submittedName>
        <fullName evidence="2">Uncharacterized protein</fullName>
    </submittedName>
</protein>
<feature type="compositionally biased region" description="Low complexity" evidence="1">
    <location>
        <begin position="1047"/>
        <end position="1066"/>
    </location>
</feature>
<feature type="compositionally biased region" description="Low complexity" evidence="1">
    <location>
        <begin position="255"/>
        <end position="264"/>
    </location>
</feature>
<feature type="region of interest" description="Disordered" evidence="1">
    <location>
        <begin position="130"/>
        <end position="178"/>
    </location>
</feature>
<feature type="region of interest" description="Disordered" evidence="1">
    <location>
        <begin position="1193"/>
        <end position="1255"/>
    </location>
</feature>
<evidence type="ECO:0000313" key="3">
    <source>
        <dbReference type="Proteomes" id="UP000217257"/>
    </source>
</evidence>
<feature type="compositionally biased region" description="Polar residues" evidence="1">
    <location>
        <begin position="1130"/>
        <end position="1139"/>
    </location>
</feature>
<reference evidence="2 3" key="1">
    <citation type="submission" date="2017-06" db="EMBL/GenBank/DDBJ databases">
        <title>Sequencing and comparative analysis of myxobacterial genomes.</title>
        <authorList>
            <person name="Rupp O."/>
            <person name="Goesmann A."/>
            <person name="Sogaard-Andersen L."/>
        </authorList>
    </citation>
    <scope>NUCLEOTIDE SEQUENCE [LARGE SCALE GENOMIC DNA]</scope>
    <source>
        <strain evidence="2 3">DSM 52655</strain>
    </source>
</reference>
<feature type="compositionally biased region" description="Low complexity" evidence="1">
    <location>
        <begin position="801"/>
        <end position="815"/>
    </location>
</feature>
<feature type="compositionally biased region" description="Low complexity" evidence="1">
    <location>
        <begin position="829"/>
        <end position="843"/>
    </location>
</feature>
<dbReference type="KEGG" id="cfus:CYFUS_008195"/>
<organism evidence="2 3">
    <name type="scientific">Cystobacter fuscus</name>
    <dbReference type="NCBI Taxonomy" id="43"/>
    <lineage>
        <taxon>Bacteria</taxon>
        <taxon>Pseudomonadati</taxon>
        <taxon>Myxococcota</taxon>
        <taxon>Myxococcia</taxon>
        <taxon>Myxococcales</taxon>
        <taxon>Cystobacterineae</taxon>
        <taxon>Archangiaceae</taxon>
        <taxon>Cystobacter</taxon>
    </lineage>
</organism>
<feature type="compositionally biased region" description="Basic and acidic residues" evidence="1">
    <location>
        <begin position="388"/>
        <end position="397"/>
    </location>
</feature>
<feature type="region of interest" description="Disordered" evidence="1">
    <location>
        <begin position="360"/>
        <end position="503"/>
    </location>
</feature>
<feature type="compositionally biased region" description="Low complexity" evidence="1">
    <location>
        <begin position="773"/>
        <end position="787"/>
    </location>
</feature>
<feature type="compositionally biased region" description="Low complexity" evidence="1">
    <location>
        <begin position="414"/>
        <end position="425"/>
    </location>
</feature>
<feature type="compositionally biased region" description="Low complexity" evidence="1">
    <location>
        <begin position="907"/>
        <end position="916"/>
    </location>
</feature>
<dbReference type="Pfam" id="PF22478">
    <property type="entry name" value="DUF6982"/>
    <property type="match status" value="1"/>
</dbReference>
<feature type="region of interest" description="Disordered" evidence="1">
    <location>
        <begin position="531"/>
        <end position="580"/>
    </location>
</feature>
<feature type="compositionally biased region" description="Polar residues" evidence="1">
    <location>
        <begin position="1086"/>
        <end position="1095"/>
    </location>
</feature>
<feature type="compositionally biased region" description="Low complexity" evidence="1">
    <location>
        <begin position="889"/>
        <end position="900"/>
    </location>
</feature>
<feature type="compositionally biased region" description="Pro residues" evidence="1">
    <location>
        <begin position="1235"/>
        <end position="1255"/>
    </location>
</feature>
<feature type="compositionally biased region" description="Low complexity" evidence="1">
    <location>
        <begin position="931"/>
        <end position="948"/>
    </location>
</feature>
<feature type="compositionally biased region" description="Low complexity" evidence="1">
    <location>
        <begin position="717"/>
        <end position="731"/>
    </location>
</feature>
<feature type="compositionally biased region" description="Polar residues" evidence="1">
    <location>
        <begin position="531"/>
        <end position="548"/>
    </location>
</feature>
<feature type="compositionally biased region" description="Low complexity" evidence="1">
    <location>
        <begin position="1140"/>
        <end position="1160"/>
    </location>
</feature>
<dbReference type="InterPro" id="IPR054251">
    <property type="entry name" value="DUF6982"/>
</dbReference>
<proteinExistence type="predicted"/>
<dbReference type="PRINTS" id="PR01217">
    <property type="entry name" value="PRICHEXTENSN"/>
</dbReference>
<sequence length="1434" mass="152813">MSDTSVAMREFRFLDEKRTQGSLSPAEQARWTELQGFLGGQGASTQPAEAVDYAQQPQGYYGDDGQWYAYPAGYDPQQPQGYYGADGQWYAYPAGYDPQQPQGYYGDDGQWYAYPAGYDPQQPQAYDPQAYAQQQPQGYYGDDGQWYAYPAGYDPQQPQAYDPQAYAQQDSDHTTPFAQPLSAQDAQAGNDAVLEAPPTDELTALPLESEPQSLDGAQPADDVFEVADTDLTPVSEAISIPEPVETVDMSDWEDTTTPSATALASPPPTPAPVRGASEPIQELGEDDFSSLNTDTDPIPVSSPPPVHEELLAQPQTLDIPATDVSVLDTADGPLQAEPMFAEEPMAPVSEEWASAPLAVDGAATAPPPTEDAWDASAHRSFDATSTEEALRDADRMEVTASYALPAYQEPQPYPAETPAADEAPTFDVSELEAAPEPAPTDASLETPWETAPEVAPSSAPVEQPPSAQLSAEPESTEQPTFDVADLGAEMEPAPAAMEDPADYRPTTLELNPVQVGPDLVADTVQVADSFNPEATQPSDWGTSEQTFDTGHPGDPVPLTSASDYLGHNTRHADGTVSDEPVPLEADIRSSWMSNDLDHGTAEPLQLQSAADFMNTPEFISASATWGHRPESEQPVQETHAAEEPYGYGTAYDGNGSSDAAGWGTPSDVAPATEAQPEWSTPASESAPIEAQPEWAAQPEEAQPVLEAQPEEAQPVMEAQPEWAAQPEEAQPVLEAQPEEAQPVMEAQPEWATQPEEAQPVMEAQPEEAQPVMEAQPQWAAQPEEAQPVLEAQPEEAQPVMEAQPEWAAQPEEAQPVLEAQPEEAQPVMEAQPEWAAQPEEAQPVLEAQSEWDAQPEAQSEWAAQAEAQPVMEAQSEWGAQPEVQSEWGAQPEEAQPVMEAQPEEAQPEWAAQPEAQSEWGTQPGEAQPVMEAQPEEAQPWAAQPEAQPVMEAQSEWGAQPEAQPEWGAQPVMEAQPEWGAQPEAQPEWGAQPEAQAEWGAQPVMEAQPEWSAQGEWASAEAQPGIGAQTDWSAPADPYAPTGTHSDWSASAEAQPAAEAQPEWATPAPEPLPGQDSAHWTEPAQPEWSTDGTASQWGAPGEQAPAPSEWAASEPASGTATPEWSAPAAEQDSTWASPMQSEWSAPAASESWEQAQESAAPAEPPPPAEPDLPVMEAEPEPVRLATMDFQEIDLSDEVEEAPAVAPTPVAPPPAPAPVPRAPAPAAPAPRSVALPKAPPPAPVTPPPAPVTPPPAPAPLPRAQTTPPVFAIPTAPAAPAALVPGSPPPRASRQAMATVTTPPAAQAAVAPLNAFIAGEHRVIIHTVEGQVKRGAIRDVDLLDAAIPLEQQAGFAPESIAIQRVKAIFFMLATGSRPPQPEGQKIRVTFNDGRQVAGFSNDYQGTGQGFFVIPADTRTNTSRIFIYRSSVQTVAEG</sequence>
<feature type="region of interest" description="Disordered" evidence="1">
    <location>
        <begin position="233"/>
        <end position="307"/>
    </location>
</feature>
<feature type="compositionally biased region" description="Low complexity" evidence="1">
    <location>
        <begin position="1101"/>
        <end position="1116"/>
    </location>
</feature>
<dbReference type="RefSeq" id="WP_157758959.1">
    <property type="nucleotide sequence ID" value="NZ_CP022098.1"/>
</dbReference>
<feature type="compositionally biased region" description="Low complexity" evidence="1">
    <location>
        <begin position="130"/>
        <end position="169"/>
    </location>
</feature>
<feature type="region of interest" description="Disordered" evidence="1">
    <location>
        <begin position="624"/>
        <end position="1179"/>
    </location>
</feature>
<feature type="compositionally biased region" description="Low complexity" evidence="1">
    <location>
        <begin position="489"/>
        <end position="498"/>
    </location>
</feature>
<gene>
    <name evidence="2" type="ORF">CYFUS_008195</name>
</gene>
<feature type="compositionally biased region" description="Low complexity" evidence="1">
    <location>
        <begin position="686"/>
        <end position="703"/>
    </location>
</feature>
<evidence type="ECO:0000313" key="2">
    <source>
        <dbReference type="EMBL" id="ATB42716.1"/>
    </source>
</evidence>
<feature type="compositionally biased region" description="Low complexity" evidence="1">
    <location>
        <begin position="854"/>
        <end position="868"/>
    </location>
</feature>
<evidence type="ECO:0000256" key="1">
    <source>
        <dbReference type="SAM" id="MobiDB-lite"/>
    </source>
</evidence>
<dbReference type="EMBL" id="CP022098">
    <property type="protein sequence ID" value="ATB42716.1"/>
    <property type="molecule type" value="Genomic_DNA"/>
</dbReference>
<accession>A0A250JHU2</accession>
<name>A0A250JHU2_9BACT</name>